<reference evidence="2 3" key="1">
    <citation type="journal article" date="2019" name="Int. J. Syst. Evol. Microbiol.">
        <title>The Global Catalogue of Microorganisms (GCM) 10K type strain sequencing project: providing services to taxonomists for standard genome sequencing and annotation.</title>
        <authorList>
            <consortium name="The Broad Institute Genomics Platform"/>
            <consortium name="The Broad Institute Genome Sequencing Center for Infectious Disease"/>
            <person name="Wu L."/>
            <person name="Ma J."/>
        </authorList>
    </citation>
    <scope>NUCLEOTIDE SEQUENCE [LARGE SCALE GENOMIC DNA]</scope>
    <source>
        <strain evidence="2 3">JCM 12928</strain>
    </source>
</reference>
<proteinExistence type="predicted"/>
<evidence type="ECO:0000256" key="1">
    <source>
        <dbReference type="SAM" id="SignalP"/>
    </source>
</evidence>
<accession>A0ABN1GL93</accession>
<sequence>MRLTALIAAAALTGVAAPALAQTAAPAAASTGVTVADTRTWLTGLGGQVSEPTMVGNAQIVRIADQPLPWSLTFYACATLCDDVQYSATFTGPITEAQVTAWNRDNRYVTAAWYAPETEGGEASVLARYDVLLTANGAEQLREPTVVWLQQLRAFAQYLAGPAAPAAPPAGQ</sequence>
<dbReference type="Proteomes" id="UP001501352">
    <property type="component" value="Unassembled WGS sequence"/>
</dbReference>
<dbReference type="EMBL" id="BAAAGA010000001">
    <property type="protein sequence ID" value="GAA0613834.1"/>
    <property type="molecule type" value="Genomic_DNA"/>
</dbReference>
<evidence type="ECO:0000313" key="2">
    <source>
        <dbReference type="EMBL" id="GAA0613834.1"/>
    </source>
</evidence>
<name>A0ABN1GL93_9CAUL</name>
<organism evidence="2 3">
    <name type="scientific">Brevundimonas kwangchunensis</name>
    <dbReference type="NCBI Taxonomy" id="322163"/>
    <lineage>
        <taxon>Bacteria</taxon>
        <taxon>Pseudomonadati</taxon>
        <taxon>Pseudomonadota</taxon>
        <taxon>Alphaproteobacteria</taxon>
        <taxon>Caulobacterales</taxon>
        <taxon>Caulobacteraceae</taxon>
        <taxon>Brevundimonas</taxon>
    </lineage>
</organism>
<keyword evidence="3" id="KW-1185">Reference proteome</keyword>
<evidence type="ECO:0008006" key="4">
    <source>
        <dbReference type="Google" id="ProtNLM"/>
    </source>
</evidence>
<comment type="caution">
    <text evidence="2">The sequence shown here is derived from an EMBL/GenBank/DDBJ whole genome shotgun (WGS) entry which is preliminary data.</text>
</comment>
<keyword evidence="1" id="KW-0732">Signal</keyword>
<feature type="signal peptide" evidence="1">
    <location>
        <begin position="1"/>
        <end position="21"/>
    </location>
</feature>
<dbReference type="RefSeq" id="WP_343790155.1">
    <property type="nucleotide sequence ID" value="NZ_BAAAGA010000001.1"/>
</dbReference>
<evidence type="ECO:0000313" key="3">
    <source>
        <dbReference type="Proteomes" id="UP001501352"/>
    </source>
</evidence>
<gene>
    <name evidence="2" type="ORF">GCM10009422_06000</name>
</gene>
<feature type="chain" id="PRO_5046648139" description="YbjN domain-containing protein" evidence="1">
    <location>
        <begin position="22"/>
        <end position="172"/>
    </location>
</feature>
<protein>
    <recommendedName>
        <fullName evidence="4">YbjN domain-containing protein</fullName>
    </recommendedName>
</protein>